<feature type="domain" description="Peptidase M16 N-terminal" evidence="2">
    <location>
        <begin position="65"/>
        <end position="171"/>
    </location>
</feature>
<dbReference type="InterPro" id="IPR050361">
    <property type="entry name" value="MPP/UQCRC_Complex"/>
</dbReference>
<name>A0A3D0W901_9SPHN</name>
<feature type="domain" description="Peptidase M16 C-terminal" evidence="3">
    <location>
        <begin position="207"/>
        <end position="379"/>
    </location>
</feature>
<dbReference type="Pfam" id="PF00675">
    <property type="entry name" value="Peptidase_M16"/>
    <property type="match status" value="1"/>
</dbReference>
<reference evidence="4 5" key="1">
    <citation type="journal article" date="2018" name="Nat. Biotechnol.">
        <title>A standardized bacterial taxonomy based on genome phylogeny substantially revises the tree of life.</title>
        <authorList>
            <person name="Parks D.H."/>
            <person name="Chuvochina M."/>
            <person name="Waite D.W."/>
            <person name="Rinke C."/>
            <person name="Skarshewski A."/>
            <person name="Chaumeil P.A."/>
            <person name="Hugenholtz P."/>
        </authorList>
    </citation>
    <scope>NUCLEOTIDE SEQUENCE [LARGE SCALE GENOMIC DNA]</scope>
    <source>
        <strain evidence="4">UBA9015</strain>
    </source>
</reference>
<feature type="chain" id="PRO_5017823203" evidence="1">
    <location>
        <begin position="24"/>
        <end position="472"/>
    </location>
</feature>
<organism evidence="4 5">
    <name type="scientific">Sphingomonas bacterium</name>
    <dbReference type="NCBI Taxonomy" id="1895847"/>
    <lineage>
        <taxon>Bacteria</taxon>
        <taxon>Pseudomonadati</taxon>
        <taxon>Pseudomonadota</taxon>
        <taxon>Alphaproteobacteria</taxon>
        <taxon>Sphingomonadales</taxon>
        <taxon>Sphingomonadaceae</taxon>
        <taxon>Sphingomonas</taxon>
    </lineage>
</organism>
<protein>
    <submittedName>
        <fullName evidence="4">Insulinase family protein</fullName>
    </submittedName>
</protein>
<feature type="signal peptide" evidence="1">
    <location>
        <begin position="1"/>
        <end position="23"/>
    </location>
</feature>
<dbReference type="SUPFAM" id="SSF63411">
    <property type="entry name" value="LuxS/MPP-like metallohydrolase"/>
    <property type="match status" value="2"/>
</dbReference>
<dbReference type="Gene3D" id="3.30.830.10">
    <property type="entry name" value="Metalloenzyme, LuxS/M16 peptidase-like"/>
    <property type="match status" value="2"/>
</dbReference>
<evidence type="ECO:0000259" key="2">
    <source>
        <dbReference type="Pfam" id="PF00675"/>
    </source>
</evidence>
<dbReference type="Proteomes" id="UP000262699">
    <property type="component" value="Unassembled WGS sequence"/>
</dbReference>
<dbReference type="InterPro" id="IPR011249">
    <property type="entry name" value="Metalloenz_LuxS/M16"/>
</dbReference>
<dbReference type="InterPro" id="IPR007863">
    <property type="entry name" value="Peptidase_M16_C"/>
</dbReference>
<gene>
    <name evidence="4" type="ORF">DEP91_03505</name>
</gene>
<evidence type="ECO:0000259" key="3">
    <source>
        <dbReference type="Pfam" id="PF05193"/>
    </source>
</evidence>
<dbReference type="EMBL" id="DOYJ01000104">
    <property type="protein sequence ID" value="HCB75225.1"/>
    <property type="molecule type" value="Genomic_DNA"/>
</dbReference>
<evidence type="ECO:0000313" key="5">
    <source>
        <dbReference type="Proteomes" id="UP000262699"/>
    </source>
</evidence>
<dbReference type="InterPro" id="IPR011765">
    <property type="entry name" value="Pept_M16_N"/>
</dbReference>
<dbReference type="PANTHER" id="PTHR11851">
    <property type="entry name" value="METALLOPROTEASE"/>
    <property type="match status" value="1"/>
</dbReference>
<evidence type="ECO:0000313" key="4">
    <source>
        <dbReference type="EMBL" id="HCB75225.1"/>
    </source>
</evidence>
<keyword evidence="1" id="KW-0732">Signal</keyword>
<accession>A0A3D0W901</accession>
<evidence type="ECO:0000256" key="1">
    <source>
        <dbReference type="SAM" id="SignalP"/>
    </source>
</evidence>
<proteinExistence type="predicted"/>
<dbReference type="GO" id="GO:0046872">
    <property type="term" value="F:metal ion binding"/>
    <property type="evidence" value="ECO:0007669"/>
    <property type="project" value="InterPro"/>
</dbReference>
<comment type="caution">
    <text evidence="4">The sequence shown here is derived from an EMBL/GenBank/DDBJ whole genome shotgun (WGS) entry which is preliminary data.</text>
</comment>
<dbReference type="Pfam" id="PF05193">
    <property type="entry name" value="Peptidase_M16_C"/>
    <property type="match status" value="1"/>
</dbReference>
<sequence length="472" mass="49583">MRSLVSTAALSLAALVAATPALAQSYPPAPPIGSPKPFNVPASETYTLPNGMIVTLVPYGAVPKAFMMLDVYAGGVNEDDKVWLSQLAAEMTKQGAAGKTAGQIATAAADMGGNLNVSPGEEKTSFAIDVLSEHIGHAVALLGDVATRPDFPAAEFDRVKADAVRRLALTMSQPGTLATAALFKRYYGAMHPYGRYVPTQAQLSAYTLADAKRFYAANFGAKRAHLYIAGRFDTAAAKAAIEQAFGGWAAGTDRARVPYTPTTGPAVLLVDRPGAPQSTLRLAFPAPAGASAGDVPERVSNALLGGAFSSRITRNIREDKGYTYSPGSSIQFWPGAGTWVFQADVTSTATGASLTEVYKEIRRLQTETPPAEEVAGSRNYLAGLFAIQNATAASLVNSMAQRDALGWPKDWLQTYVPAVLAVTPAQVRQAAVATQPLDKATLVVVGDLTSVEPQLKALPELKGVAFQRVTVP</sequence>
<dbReference type="AlphaFoldDB" id="A0A3D0W901"/>
<dbReference type="PANTHER" id="PTHR11851:SF224">
    <property type="entry name" value="PROCESSING PROTEASE"/>
    <property type="match status" value="1"/>
</dbReference>